<name>A0ABQ6VEV5_9CORY</name>
<keyword evidence="3" id="KW-0131">Cell cycle</keyword>
<organism evidence="6 7">
    <name type="scientific">Corynebacterium zhongnanshanii</name>
    <dbReference type="NCBI Taxonomy" id="2768834"/>
    <lineage>
        <taxon>Bacteria</taxon>
        <taxon>Bacillati</taxon>
        <taxon>Actinomycetota</taxon>
        <taxon>Actinomycetes</taxon>
        <taxon>Mycobacteriales</taxon>
        <taxon>Corynebacteriaceae</taxon>
        <taxon>Corynebacterium</taxon>
    </lineage>
</organism>
<dbReference type="PANTHER" id="PTHR35798">
    <property type="entry name" value="CELL DIVISION PROTEIN SEPF"/>
    <property type="match status" value="1"/>
</dbReference>
<dbReference type="RefSeq" id="WP_151844377.1">
    <property type="nucleotide sequence ID" value="NZ_WBZJ01000002.1"/>
</dbReference>
<dbReference type="Pfam" id="PF04472">
    <property type="entry name" value="SepF"/>
    <property type="match status" value="1"/>
</dbReference>
<evidence type="ECO:0000256" key="4">
    <source>
        <dbReference type="ARBA" id="ARBA00044936"/>
    </source>
</evidence>
<keyword evidence="1 6" id="KW-0132">Cell division</keyword>
<dbReference type="Gene3D" id="3.30.110.150">
    <property type="entry name" value="SepF-like protein"/>
    <property type="match status" value="1"/>
</dbReference>
<evidence type="ECO:0000256" key="5">
    <source>
        <dbReference type="SAM" id="MobiDB-lite"/>
    </source>
</evidence>
<comment type="function">
    <text evidence="4">Cell division protein that is part of the divisome complex and is recruited early to the Z-ring. Probably stimulates Z-ring formation, perhaps through the cross-linking of FtsZ protofilaments. Its function overlaps with FtsA.</text>
</comment>
<evidence type="ECO:0000256" key="1">
    <source>
        <dbReference type="ARBA" id="ARBA00022618"/>
    </source>
</evidence>
<dbReference type="InterPro" id="IPR038594">
    <property type="entry name" value="SepF-like_sf"/>
</dbReference>
<evidence type="ECO:0000313" key="6">
    <source>
        <dbReference type="EMBL" id="KAB3520811.1"/>
    </source>
</evidence>
<dbReference type="GO" id="GO:0051301">
    <property type="term" value="P:cell division"/>
    <property type="evidence" value="ECO:0007669"/>
    <property type="project" value="UniProtKB-KW"/>
</dbReference>
<comment type="caution">
    <text evidence="6">The sequence shown here is derived from an EMBL/GenBank/DDBJ whole genome shotgun (WGS) entry which is preliminary data.</text>
</comment>
<keyword evidence="7" id="KW-1185">Reference proteome</keyword>
<gene>
    <name evidence="6" type="ORF">F8377_06075</name>
</gene>
<dbReference type="InterPro" id="IPR007561">
    <property type="entry name" value="Cell_div_SepF/SepF-rel"/>
</dbReference>
<protein>
    <submittedName>
        <fullName evidence="6">Cell division protein SepF</fullName>
    </submittedName>
</protein>
<evidence type="ECO:0000313" key="7">
    <source>
        <dbReference type="Proteomes" id="UP000436181"/>
    </source>
</evidence>
<feature type="compositionally biased region" description="Basic and acidic residues" evidence="5">
    <location>
        <begin position="31"/>
        <end position="42"/>
    </location>
</feature>
<reference evidence="6 7" key="1">
    <citation type="submission" date="2019-10" db="EMBL/GenBank/DDBJ databases">
        <title>Corynebacterium sp novel species isolated from the respiratory tract of Marmot.</title>
        <authorList>
            <person name="Zhang G."/>
        </authorList>
    </citation>
    <scope>NUCLEOTIDE SEQUENCE [LARGE SCALE GENOMIC DNA]</scope>
    <source>
        <strain evidence="6 7">336</strain>
    </source>
</reference>
<dbReference type="EMBL" id="WBZJ01000002">
    <property type="protein sequence ID" value="KAB3520811.1"/>
    <property type="molecule type" value="Genomic_DNA"/>
</dbReference>
<dbReference type="PANTHER" id="PTHR35798:SF1">
    <property type="entry name" value="CELL DIVISION PROTEIN SEPF"/>
    <property type="match status" value="1"/>
</dbReference>
<feature type="region of interest" description="Disordered" evidence="5">
    <location>
        <begin position="27"/>
        <end position="91"/>
    </location>
</feature>
<evidence type="ECO:0000256" key="3">
    <source>
        <dbReference type="ARBA" id="ARBA00023306"/>
    </source>
</evidence>
<feature type="compositionally biased region" description="Basic and acidic residues" evidence="5">
    <location>
        <begin position="53"/>
        <end position="77"/>
    </location>
</feature>
<accession>A0ABQ6VEV5</accession>
<dbReference type="InterPro" id="IPR023052">
    <property type="entry name" value="Cell_div_SepF"/>
</dbReference>
<sequence>MKETFQTIMDKIKEFFGFGPVDNYDTEAELSETRSGRTHRDDVDDYVSPRASRGYDRDGGRASRYESSAREPYRYGESHYGSQPQRRVPQDPKYVPLHLSAYKDATEVVDVAKTGDVVVFTLSGVERSEAARALDFISGARRALDADLKKLSGVRNYILIPQGVVLSSDQLESLAQEL</sequence>
<dbReference type="Proteomes" id="UP000436181">
    <property type="component" value="Unassembled WGS sequence"/>
</dbReference>
<evidence type="ECO:0000256" key="2">
    <source>
        <dbReference type="ARBA" id="ARBA00023210"/>
    </source>
</evidence>
<proteinExistence type="predicted"/>
<keyword evidence="2" id="KW-0717">Septation</keyword>